<feature type="region of interest" description="Disordered" evidence="2">
    <location>
        <begin position="25"/>
        <end position="51"/>
    </location>
</feature>
<dbReference type="EMBL" id="JBAMMX010000009">
    <property type="protein sequence ID" value="KAK6933370.1"/>
    <property type="molecule type" value="Genomic_DNA"/>
</dbReference>
<dbReference type="SMART" id="SM00343">
    <property type="entry name" value="ZnF_C2HC"/>
    <property type="match status" value="1"/>
</dbReference>
<dbReference type="GO" id="GO:0003676">
    <property type="term" value="F:nucleic acid binding"/>
    <property type="evidence" value="ECO:0007669"/>
    <property type="project" value="InterPro"/>
</dbReference>
<comment type="caution">
    <text evidence="4">The sequence shown here is derived from an EMBL/GenBank/DDBJ whole genome shotgun (WGS) entry which is preliminary data.</text>
</comment>
<keyword evidence="1" id="KW-0479">Metal-binding</keyword>
<dbReference type="Proteomes" id="UP001370490">
    <property type="component" value="Unassembled WGS sequence"/>
</dbReference>
<reference evidence="4 5" key="1">
    <citation type="submission" date="2023-12" db="EMBL/GenBank/DDBJ databases">
        <title>A high-quality genome assembly for Dillenia turbinata (Dilleniales).</title>
        <authorList>
            <person name="Chanderbali A."/>
        </authorList>
    </citation>
    <scope>NUCLEOTIDE SEQUENCE [LARGE SCALE GENOMIC DNA]</scope>
    <source>
        <strain evidence="4">LSX21</strain>
        <tissue evidence="4">Leaf</tissue>
    </source>
</reference>
<evidence type="ECO:0000256" key="2">
    <source>
        <dbReference type="SAM" id="MobiDB-lite"/>
    </source>
</evidence>
<dbReference type="GO" id="GO:0008270">
    <property type="term" value="F:zinc ion binding"/>
    <property type="evidence" value="ECO:0007669"/>
    <property type="project" value="UniProtKB-KW"/>
</dbReference>
<accession>A0AAN8VFL8</accession>
<proteinExistence type="predicted"/>
<dbReference type="PROSITE" id="PS50158">
    <property type="entry name" value="ZF_CCHC"/>
    <property type="match status" value="1"/>
</dbReference>
<dbReference type="AlphaFoldDB" id="A0AAN8VFL8"/>
<dbReference type="PANTHER" id="PTHR35046">
    <property type="entry name" value="ZINC KNUCKLE (CCHC-TYPE) FAMILY PROTEIN"/>
    <property type="match status" value="1"/>
</dbReference>
<dbReference type="Gene3D" id="4.10.60.10">
    <property type="entry name" value="Zinc finger, CCHC-type"/>
    <property type="match status" value="1"/>
</dbReference>
<gene>
    <name evidence="4" type="ORF">RJ641_036264</name>
</gene>
<dbReference type="Pfam" id="PF00098">
    <property type="entry name" value="zf-CCHC"/>
    <property type="match status" value="1"/>
</dbReference>
<feature type="compositionally biased region" description="Low complexity" evidence="2">
    <location>
        <begin position="163"/>
        <end position="189"/>
    </location>
</feature>
<evidence type="ECO:0000259" key="3">
    <source>
        <dbReference type="PROSITE" id="PS50158"/>
    </source>
</evidence>
<dbReference type="InterPro" id="IPR001878">
    <property type="entry name" value="Znf_CCHC"/>
</dbReference>
<evidence type="ECO:0000313" key="5">
    <source>
        <dbReference type="Proteomes" id="UP001370490"/>
    </source>
</evidence>
<dbReference type="SUPFAM" id="SSF57756">
    <property type="entry name" value="Retrovirus zinc finger-like domains"/>
    <property type="match status" value="1"/>
</dbReference>
<feature type="domain" description="CCHC-type" evidence="3">
    <location>
        <begin position="211"/>
        <end position="227"/>
    </location>
</feature>
<keyword evidence="1" id="KW-0863">Zinc-finger</keyword>
<keyword evidence="1" id="KW-0862">Zinc</keyword>
<feature type="region of interest" description="Disordered" evidence="2">
    <location>
        <begin position="163"/>
        <end position="205"/>
    </location>
</feature>
<evidence type="ECO:0000256" key="1">
    <source>
        <dbReference type="PROSITE-ProRule" id="PRU00047"/>
    </source>
</evidence>
<dbReference type="InterPro" id="IPR036875">
    <property type="entry name" value="Znf_CCHC_sf"/>
</dbReference>
<name>A0AAN8VFL8_9MAGN</name>
<evidence type="ECO:0000313" key="4">
    <source>
        <dbReference type="EMBL" id="KAK6933370.1"/>
    </source>
</evidence>
<dbReference type="PANTHER" id="PTHR35046:SF26">
    <property type="entry name" value="RNA-DIRECTED DNA POLYMERASE"/>
    <property type="match status" value="1"/>
</dbReference>
<keyword evidence="5" id="KW-1185">Reference proteome</keyword>
<protein>
    <submittedName>
        <fullName evidence="4">Zinc finger, CCHC-type</fullName>
    </submittedName>
</protein>
<organism evidence="4 5">
    <name type="scientific">Dillenia turbinata</name>
    <dbReference type="NCBI Taxonomy" id="194707"/>
    <lineage>
        <taxon>Eukaryota</taxon>
        <taxon>Viridiplantae</taxon>
        <taxon>Streptophyta</taxon>
        <taxon>Embryophyta</taxon>
        <taxon>Tracheophyta</taxon>
        <taxon>Spermatophyta</taxon>
        <taxon>Magnoliopsida</taxon>
        <taxon>eudicotyledons</taxon>
        <taxon>Gunneridae</taxon>
        <taxon>Pentapetalae</taxon>
        <taxon>Dilleniales</taxon>
        <taxon>Dilleniaceae</taxon>
        <taxon>Dillenia</taxon>
    </lineage>
</organism>
<sequence>MIGGRGHARGPKENASLIDNEDLNPFASAHSLGDSNSDSSGHHTGRKNYNRHQRLEVKVDIPEFEGKLEPDEFLDWLRTVERVFEFKDHPEDHKTIEFELLLLKCDVVEPEEQTIARYLGGLKEEIGNIVRLQPYYLFNDVRKLAVIVEKQQKVALKSGFKSAQRGSSYKGSSSSPSPRHNASKSSSSSKTFANSTDGKESRYSNTNSRKKCFKCQGYGHIAAECPNRKAFTIVEEIEEENVDSQNSEEEDVTYADHGDLLVVRRSLGIVLGPSKLEEIPKRHKGEGIHLAIQELVASLNAALGVDPWFGVVDDSLRNNKATCLL</sequence>